<dbReference type="InterPro" id="IPR040893">
    <property type="entry name" value="RADX"/>
</dbReference>
<dbReference type="PANTHER" id="PTHR14944">
    <property type="entry name" value="RPA-RELATED PROTEIN RADX"/>
    <property type="match status" value="1"/>
</dbReference>
<reference evidence="2" key="2">
    <citation type="submission" date="2025-09" db="UniProtKB">
        <authorList>
            <consortium name="Ensembl"/>
        </authorList>
    </citation>
    <scope>IDENTIFICATION</scope>
</reference>
<evidence type="ECO:0000313" key="2">
    <source>
        <dbReference type="Ensembl" id="ENSPKIP00000005731.1"/>
    </source>
</evidence>
<feature type="region of interest" description="Disordered" evidence="1">
    <location>
        <begin position="588"/>
        <end position="638"/>
    </location>
</feature>
<dbReference type="Ensembl" id="ENSPKIT00000029739.1">
    <property type="protein sequence ID" value="ENSPKIP00000005731.1"/>
    <property type="gene ID" value="ENSPKIG00000022278.1"/>
</dbReference>
<evidence type="ECO:0000313" key="3">
    <source>
        <dbReference type="Proteomes" id="UP000261540"/>
    </source>
</evidence>
<accession>A0A3B3QJZ4</accession>
<dbReference type="AlphaFoldDB" id="A0A3B3QJZ4"/>
<keyword evidence="3" id="KW-1185">Reference proteome</keyword>
<sequence length="872" mass="96600">MLRNVFVVAKMAAAVSSRPGCFFQRTLSSLGNAPSHSEFTRTCREPLYLISIDRYIKDLTFGIHFPQAVNSSENLYDATVSDGDCKLRVTIHPSLNSLVESNTLRCGCQLRNVTFSVGGERKSQKGGCHTYGVVNLTVDSEAGEDAALDALCGIDIDALPWFGSDGDGPCLLPLRAQRSSYLPLWNNQDYNGEMWRDGPPGSASNTDSDTEEDMEDLHPTVTIQKIRRSFRSRSRVAKGVLLVRILRKSRLVYYGKSERNCECAYKTVLEVADRTGLASVVLWNTLCIEWYRSLHPGQLLRLSQYRVKESYLSRMGESQEADIEISVNSRNPTAHISVIPQTEDFPQLLLPDISYSFYCGIDLLNCSTGATCDVIGLVVFVGRPERIKSKESQGAELWEYRWLQLEDGTTDFPIVIQLFSTSQPEIHCRIHPMSIVVCTNMQLVKTAPDRLSSFQYLTSTTFTQVYCTGSGHHSAMPYRRLRPVRRFIQWAQTVDESRLLGRVVVGGFFTYPPLPVSLEQFLKSKKGEPALVSGAELRREAERLQYREMRRFAVQATITAVSHSGTGGLDHSGAVPDPATQWIPVIPGCSGTYPEPNSPQTSVKLSPRSPRLRARSGSVQNGSAAKTKLFGSMEPPRKRLALPLRPTEESNTEEEADIDYTLWDASMEFLEKEDDEEDEADEEQAGSVGIVHPDPVGLHTSQCPTLGVALAPRETVPRQFHPQRREVQMAAAGLQPGRLQDTLPCGKLDTFAPSAFYSGHYTLALRALTDSVSVNALFLPASPGNLHWCPYPQPHSNSWEDILSHGGFSPSSPPPAPSDLVATATELTSKRLLCVLEVCQLGRARLEVVLTRAFAAEYIMGFGSCWPLGHRT</sequence>
<organism evidence="2 3">
    <name type="scientific">Paramormyrops kingsleyae</name>
    <dbReference type="NCBI Taxonomy" id="1676925"/>
    <lineage>
        <taxon>Eukaryota</taxon>
        <taxon>Metazoa</taxon>
        <taxon>Chordata</taxon>
        <taxon>Craniata</taxon>
        <taxon>Vertebrata</taxon>
        <taxon>Euteleostomi</taxon>
        <taxon>Actinopterygii</taxon>
        <taxon>Neopterygii</taxon>
        <taxon>Teleostei</taxon>
        <taxon>Osteoglossocephala</taxon>
        <taxon>Osteoglossomorpha</taxon>
        <taxon>Osteoglossiformes</taxon>
        <taxon>Mormyridae</taxon>
        <taxon>Paramormyrops</taxon>
    </lineage>
</organism>
<reference evidence="2" key="1">
    <citation type="submission" date="2025-08" db="UniProtKB">
        <authorList>
            <consortium name="Ensembl"/>
        </authorList>
    </citation>
    <scope>IDENTIFICATION</scope>
</reference>
<feature type="region of interest" description="Disordered" evidence="1">
    <location>
        <begin position="193"/>
        <end position="215"/>
    </location>
</feature>
<name>A0A3B3QJZ4_9TELE</name>
<feature type="region of interest" description="Disordered" evidence="1">
    <location>
        <begin position="672"/>
        <end position="695"/>
    </location>
</feature>
<dbReference type="GO" id="GO:0003697">
    <property type="term" value="F:single-stranded DNA binding"/>
    <property type="evidence" value="ECO:0007669"/>
    <property type="project" value="InterPro"/>
</dbReference>
<dbReference type="PANTHER" id="PTHR14944:SF3">
    <property type="entry name" value="SI:CH73-71D17.2"/>
    <property type="match status" value="1"/>
</dbReference>
<dbReference type="Pfam" id="PF17659">
    <property type="entry name" value="RADX"/>
    <property type="match status" value="1"/>
</dbReference>
<feature type="compositionally biased region" description="Acidic residues" evidence="1">
    <location>
        <begin position="672"/>
        <end position="684"/>
    </location>
</feature>
<protein>
    <submittedName>
        <fullName evidence="2">Si:ch73-71d17.2</fullName>
    </submittedName>
</protein>
<proteinExistence type="predicted"/>
<dbReference type="GeneTree" id="ENSGT00390000005094"/>
<dbReference type="Proteomes" id="UP000261540">
    <property type="component" value="Unplaced"/>
</dbReference>
<evidence type="ECO:0000256" key="1">
    <source>
        <dbReference type="SAM" id="MobiDB-lite"/>
    </source>
</evidence>